<evidence type="ECO:0000313" key="3">
    <source>
        <dbReference type="Proteomes" id="UP000316270"/>
    </source>
</evidence>
<feature type="compositionally biased region" description="Polar residues" evidence="1">
    <location>
        <begin position="20"/>
        <end position="47"/>
    </location>
</feature>
<dbReference type="AlphaFoldDB" id="A0A517LDZ7"/>
<protein>
    <recommendedName>
        <fullName evidence="4">Ricin B lectin domain-containing protein</fullName>
    </recommendedName>
</protein>
<proteinExistence type="predicted"/>
<name>A0A517LDZ7_9PEZI</name>
<evidence type="ECO:0000256" key="1">
    <source>
        <dbReference type="SAM" id="MobiDB-lite"/>
    </source>
</evidence>
<feature type="region of interest" description="Disordered" evidence="1">
    <location>
        <begin position="16"/>
        <end position="57"/>
    </location>
</feature>
<dbReference type="EMBL" id="CP042194">
    <property type="protein sequence ID" value="QDS73865.1"/>
    <property type="molecule type" value="Genomic_DNA"/>
</dbReference>
<gene>
    <name evidence="2" type="ORF">FKW77_006856</name>
</gene>
<dbReference type="Proteomes" id="UP000316270">
    <property type="component" value="Chromosome 10"/>
</dbReference>
<dbReference type="OrthoDB" id="5289641at2759"/>
<evidence type="ECO:0000313" key="2">
    <source>
        <dbReference type="EMBL" id="QDS73865.1"/>
    </source>
</evidence>
<reference evidence="2 3" key="1">
    <citation type="submission" date="2019-07" db="EMBL/GenBank/DDBJ databases">
        <title>Finished genome of Venturia effusa.</title>
        <authorList>
            <person name="Young C.A."/>
            <person name="Cox M.P."/>
            <person name="Ganley A.R.D."/>
            <person name="David W.J."/>
        </authorList>
    </citation>
    <scope>NUCLEOTIDE SEQUENCE [LARGE SCALE GENOMIC DNA]</scope>
    <source>
        <strain evidence="3">albino</strain>
    </source>
</reference>
<organism evidence="2 3">
    <name type="scientific">Venturia effusa</name>
    <dbReference type="NCBI Taxonomy" id="50376"/>
    <lineage>
        <taxon>Eukaryota</taxon>
        <taxon>Fungi</taxon>
        <taxon>Dikarya</taxon>
        <taxon>Ascomycota</taxon>
        <taxon>Pezizomycotina</taxon>
        <taxon>Dothideomycetes</taxon>
        <taxon>Pleosporomycetidae</taxon>
        <taxon>Venturiales</taxon>
        <taxon>Venturiaceae</taxon>
        <taxon>Venturia</taxon>
    </lineage>
</organism>
<dbReference type="PANTHER" id="PTHR39697">
    <property type="entry name" value="RICIN B LECTIN DOMAIN-CONTAINING PROTEIN-RELATED"/>
    <property type="match status" value="1"/>
</dbReference>
<evidence type="ECO:0008006" key="4">
    <source>
        <dbReference type="Google" id="ProtNLM"/>
    </source>
</evidence>
<keyword evidence="3" id="KW-1185">Reference proteome</keyword>
<accession>A0A517LDZ7</accession>
<dbReference type="PANTHER" id="PTHR39697:SF2">
    <property type="entry name" value="CYANOVIRIN-N DOMAIN-CONTAINING PROTEIN"/>
    <property type="match status" value="1"/>
</dbReference>
<sequence length="192" mass="21055">MSNRFDLKAADHSRGEALVNHTQFSSTESMIDTPASTRSSDPPNMTETSSTSTSSSVPWQGCTYIIRHSKTGEVLTLLDGQVILEKPGGRGHIKWDCVDTGGWLGFKSPISGKYISQHRDGLICAVDHHSWCEHFVARSNPEGGYLLLMRQGGKLFDFFGGDLRVLGLEVVDGKKKVAKVDEGGIVWDFVKV</sequence>